<dbReference type="Proteomes" id="UP001302477">
    <property type="component" value="Chromosome"/>
</dbReference>
<accession>A0AAU0N2Q9</accession>
<evidence type="ECO:0000313" key="6">
    <source>
        <dbReference type="EMBL" id="WOX07060.1"/>
    </source>
</evidence>
<dbReference type="GO" id="GO:0018909">
    <property type="term" value="P:dodecyl sulfate metabolic process"/>
    <property type="evidence" value="ECO:0007669"/>
    <property type="project" value="InterPro"/>
</dbReference>
<dbReference type="PANTHER" id="PTHR43223">
    <property type="entry name" value="ALKYL/ARYL-SULFATASE"/>
    <property type="match status" value="1"/>
</dbReference>
<dbReference type="SUPFAM" id="SSF56281">
    <property type="entry name" value="Metallo-hydrolase/oxidoreductase"/>
    <property type="match status" value="1"/>
</dbReference>
<dbReference type="Pfam" id="PF00753">
    <property type="entry name" value="Lactamase_B"/>
    <property type="match status" value="1"/>
</dbReference>
<evidence type="ECO:0000259" key="5">
    <source>
        <dbReference type="SMART" id="SM00849"/>
    </source>
</evidence>
<dbReference type="InterPro" id="IPR036527">
    <property type="entry name" value="SCP2_sterol-bd_dom_sf"/>
</dbReference>
<sequence>MAFTEAAPTVAKAQTEYARMMPESIQEVVKDKIYHAYGFQIASTLIVIGDNGLIIVDPGSDDDSARATREAFIKAVPTAANLPVTAVIYTHRHPDHAFGSAGWGVTQQDIDAGKVKIIASENFVDNLVNDVGVVGNILTQRTAYAGGYPAQGAKGLVHAAIGPTFSAGPISFFMPTDLVSEGKPLKLNISGENLEVFHAYGDADTDEIDVYLPDYRHVHGSETIQGETFPNLYTLRGTSYRDVAAWMDGVDILLGYAKNSDTYSGSHMRAWKGNDFIVDRIRNYRDAIQYVHDQAIYWTNLGYTRDELAEKVILPEPYASDPWLQEYYGTVAHSVRNIYGGYIGWWEGDPTQLARPAPKATSQQYVRVMGGRDAVLKEGRSAIDQKNYGWAAELLTHLVNADPTDMDARKLKAEALRNWGYLQTNIYWRMYGISGAQELDGTIDRSQPWNFADPAIVKVLPTTALLKTMSVRLNAERAGDAVMKVQFIVSDTNEQGGFEVRNKIAAYSEDKLDKPDVTIRGPKTAILQTIATGKLADGLQVSGNKSTASKFLGLFDLITPNDVNLVLPPGTPLKP</sequence>
<keyword evidence="7" id="KW-1185">Reference proteome</keyword>
<dbReference type="InterPro" id="IPR001279">
    <property type="entry name" value="Metallo-B-lactamas"/>
</dbReference>
<dbReference type="Gene3D" id="3.30.1050.10">
    <property type="entry name" value="SCP2 sterol-binding domain"/>
    <property type="match status" value="1"/>
</dbReference>
<organism evidence="6 7">
    <name type="scientific">Microbulbifer pacificus</name>
    <dbReference type="NCBI Taxonomy" id="407164"/>
    <lineage>
        <taxon>Bacteria</taxon>
        <taxon>Pseudomonadati</taxon>
        <taxon>Pseudomonadota</taxon>
        <taxon>Gammaproteobacteria</taxon>
        <taxon>Cellvibrionales</taxon>
        <taxon>Microbulbiferaceae</taxon>
        <taxon>Microbulbifer</taxon>
    </lineage>
</organism>
<dbReference type="GO" id="GO:0046872">
    <property type="term" value="F:metal ion binding"/>
    <property type="evidence" value="ECO:0007669"/>
    <property type="project" value="UniProtKB-KW"/>
</dbReference>
<dbReference type="KEGG" id="mpaf:R5R33_07980"/>
<dbReference type="InterPro" id="IPR052195">
    <property type="entry name" value="Bact_Alkyl/Aryl-Sulfatase"/>
</dbReference>
<dbReference type="Gene3D" id="1.25.40.880">
    <property type="entry name" value="Alkyl sulfatase, dimerisation domain"/>
    <property type="match status" value="1"/>
</dbReference>
<dbReference type="RefSeq" id="WP_318955493.1">
    <property type="nucleotide sequence ID" value="NZ_CP137555.1"/>
</dbReference>
<dbReference type="SUPFAM" id="SSF55718">
    <property type="entry name" value="SCP-like"/>
    <property type="match status" value="1"/>
</dbReference>
<protein>
    <submittedName>
        <fullName evidence="6">Alkyl sulfatase dimerization domain-containing protein</fullName>
    </submittedName>
</protein>
<dbReference type="PANTHER" id="PTHR43223:SF2">
    <property type="entry name" value="METALLO-BETA-LACTAMASE DOMAIN-CONTAINING PROTEIN"/>
    <property type="match status" value="1"/>
</dbReference>
<evidence type="ECO:0000256" key="4">
    <source>
        <dbReference type="ARBA" id="ARBA00033751"/>
    </source>
</evidence>
<dbReference type="InterPro" id="IPR038536">
    <property type="entry name" value="Alkyl/aryl-sulf_dimr_sf"/>
</dbReference>
<dbReference type="Pfam" id="PF14864">
    <property type="entry name" value="Alkyl_sulf_C"/>
    <property type="match status" value="1"/>
</dbReference>
<dbReference type="Pfam" id="PF14863">
    <property type="entry name" value="Alkyl_sulf_dimr"/>
    <property type="match status" value="1"/>
</dbReference>
<dbReference type="GO" id="GO:0018741">
    <property type="term" value="F:linear primary-alkylsulfatase activity"/>
    <property type="evidence" value="ECO:0007669"/>
    <property type="project" value="InterPro"/>
</dbReference>
<dbReference type="Gene3D" id="3.60.15.30">
    <property type="entry name" value="Metallo-beta-lactamase domain"/>
    <property type="match status" value="1"/>
</dbReference>
<evidence type="ECO:0000256" key="1">
    <source>
        <dbReference type="ARBA" id="ARBA00022723"/>
    </source>
</evidence>
<keyword evidence="2" id="KW-0378">Hydrolase</keyword>
<feature type="domain" description="Metallo-beta-lactamase" evidence="5">
    <location>
        <begin position="40"/>
        <end position="267"/>
    </location>
</feature>
<dbReference type="InterPro" id="IPR044097">
    <property type="entry name" value="Bds1/SdsA1_MBL-fold"/>
</dbReference>
<proteinExistence type="inferred from homology"/>
<evidence type="ECO:0000313" key="7">
    <source>
        <dbReference type="Proteomes" id="UP001302477"/>
    </source>
</evidence>
<dbReference type="InterPro" id="IPR029229">
    <property type="entry name" value="Alkyl_sulf_C"/>
</dbReference>
<dbReference type="GO" id="GO:0046983">
    <property type="term" value="F:protein dimerization activity"/>
    <property type="evidence" value="ECO:0007669"/>
    <property type="project" value="InterPro"/>
</dbReference>
<dbReference type="SMART" id="SM00849">
    <property type="entry name" value="Lactamase_B"/>
    <property type="match status" value="1"/>
</dbReference>
<reference evidence="6 7" key="1">
    <citation type="submission" date="2023-10" db="EMBL/GenBank/DDBJ databases">
        <title>Description of Microbulbifer bruguierae sp. nov., isolated from the sediments of mangrove plant Bruguiera sexangula and comparative genomic analyses of the genus Microbulbifer.</title>
        <authorList>
            <person name="Long M."/>
        </authorList>
    </citation>
    <scope>NUCLEOTIDE SEQUENCE [LARGE SCALE GENOMIC DNA]</scope>
    <source>
        <strain evidence="6 7">SPO729</strain>
    </source>
</reference>
<dbReference type="CDD" id="cd07710">
    <property type="entry name" value="arylsulfatase_Sdsa1-like_MBL-fold"/>
    <property type="match status" value="1"/>
</dbReference>
<dbReference type="InterPro" id="IPR029228">
    <property type="entry name" value="Alkyl_sulf_dimr"/>
</dbReference>
<dbReference type="InterPro" id="IPR036866">
    <property type="entry name" value="RibonucZ/Hydroxyglut_hydro"/>
</dbReference>
<keyword evidence="3" id="KW-0862">Zinc</keyword>
<gene>
    <name evidence="6" type="ORF">R5R33_07980</name>
</gene>
<evidence type="ECO:0000256" key="3">
    <source>
        <dbReference type="ARBA" id="ARBA00022833"/>
    </source>
</evidence>
<dbReference type="AlphaFoldDB" id="A0AAU0N2Q9"/>
<name>A0AAU0N2Q9_9GAMM</name>
<keyword evidence="1" id="KW-0479">Metal-binding</keyword>
<evidence type="ECO:0000256" key="2">
    <source>
        <dbReference type="ARBA" id="ARBA00022801"/>
    </source>
</evidence>
<comment type="similarity">
    <text evidence="4">Belongs to the metallo-beta-lactamase superfamily. Type III sulfatase family.</text>
</comment>
<dbReference type="EMBL" id="CP137555">
    <property type="protein sequence ID" value="WOX07060.1"/>
    <property type="molecule type" value="Genomic_DNA"/>
</dbReference>